<keyword evidence="4" id="KW-0547">Nucleotide-binding</keyword>
<keyword evidence="5" id="KW-0611">Plant defense</keyword>
<reference evidence="12 13" key="1">
    <citation type="journal article" date="2009" name="Nature">
        <title>The Sorghum bicolor genome and the diversification of grasses.</title>
        <authorList>
            <person name="Paterson A.H."/>
            <person name="Bowers J.E."/>
            <person name="Bruggmann R."/>
            <person name="Dubchak I."/>
            <person name="Grimwood J."/>
            <person name="Gundlach H."/>
            <person name="Haberer G."/>
            <person name="Hellsten U."/>
            <person name="Mitros T."/>
            <person name="Poliakov A."/>
            <person name="Schmutz J."/>
            <person name="Spannagl M."/>
            <person name="Tang H."/>
            <person name="Wang X."/>
            <person name="Wicker T."/>
            <person name="Bharti A.K."/>
            <person name="Chapman J."/>
            <person name="Feltus F.A."/>
            <person name="Gowik U."/>
            <person name="Grigoriev I.V."/>
            <person name="Lyons E."/>
            <person name="Maher C.A."/>
            <person name="Martis M."/>
            <person name="Narechania A."/>
            <person name="Otillar R.P."/>
            <person name="Penning B.W."/>
            <person name="Salamov A.A."/>
            <person name="Wang Y."/>
            <person name="Zhang L."/>
            <person name="Carpita N.C."/>
            <person name="Freeling M."/>
            <person name="Gingle A.R."/>
            <person name="Hash C.T."/>
            <person name="Keller B."/>
            <person name="Klein P."/>
            <person name="Kresovich S."/>
            <person name="McCann M.C."/>
            <person name="Ming R."/>
            <person name="Peterson D.G."/>
            <person name="Mehboob-ur-Rahman"/>
            <person name="Ware D."/>
            <person name="Westhoff P."/>
            <person name="Mayer K.F."/>
            <person name="Messing J."/>
            <person name="Rokhsar D.S."/>
        </authorList>
    </citation>
    <scope>NUCLEOTIDE SEQUENCE [LARGE SCALE GENOMIC DNA]</scope>
    <source>
        <strain evidence="13">cv. BTx623</strain>
    </source>
</reference>
<proteinExistence type="inferred from homology"/>
<dbReference type="InterPro" id="IPR027417">
    <property type="entry name" value="P-loop_NTPase"/>
</dbReference>
<dbReference type="Pfam" id="PF23559">
    <property type="entry name" value="WHD_DRP"/>
    <property type="match status" value="1"/>
</dbReference>
<dbReference type="STRING" id="4558.C5Y8D0"/>
<keyword evidence="6" id="KW-0175">Coiled coil</keyword>
<protein>
    <submittedName>
        <fullName evidence="12">Uncharacterized protein</fullName>
    </submittedName>
</protein>
<dbReference type="Gene3D" id="1.20.5.4130">
    <property type="match status" value="1"/>
</dbReference>
<keyword evidence="3" id="KW-0677">Repeat</keyword>
<dbReference type="KEGG" id="sbi:8086002"/>
<dbReference type="GO" id="GO:0042742">
    <property type="term" value="P:defense response to bacterium"/>
    <property type="evidence" value="ECO:0007669"/>
    <property type="project" value="UniProtKB-ARBA"/>
</dbReference>
<dbReference type="InterPro" id="IPR058922">
    <property type="entry name" value="WHD_DRP"/>
</dbReference>
<evidence type="ECO:0000259" key="11">
    <source>
        <dbReference type="Pfam" id="PF23598"/>
    </source>
</evidence>
<dbReference type="AlphaFoldDB" id="C5Y8D0"/>
<evidence type="ECO:0000313" key="12">
    <source>
        <dbReference type="EMBL" id="EES09001.1"/>
    </source>
</evidence>
<dbReference type="CDD" id="cd14798">
    <property type="entry name" value="RX-CC_like"/>
    <property type="match status" value="1"/>
</dbReference>
<feature type="compositionally biased region" description="Basic and acidic residues" evidence="7">
    <location>
        <begin position="727"/>
        <end position="745"/>
    </location>
</feature>
<dbReference type="SUPFAM" id="SSF52058">
    <property type="entry name" value="L domain-like"/>
    <property type="match status" value="1"/>
</dbReference>
<feature type="domain" description="NB-ARC" evidence="8">
    <location>
        <begin position="184"/>
        <end position="283"/>
    </location>
</feature>
<dbReference type="InterPro" id="IPR002182">
    <property type="entry name" value="NB-ARC"/>
</dbReference>
<dbReference type="HOGENOM" id="CLU_000837_25_2_1"/>
<dbReference type="Proteomes" id="UP000000768">
    <property type="component" value="Chromosome 5"/>
</dbReference>
<dbReference type="Gene3D" id="3.80.10.10">
    <property type="entry name" value="Ribonuclease Inhibitor"/>
    <property type="match status" value="2"/>
</dbReference>
<dbReference type="PANTHER" id="PTHR23155:SF1013">
    <property type="entry name" value="DISEASE RESISTANCE PROTEIN PIK6-NP"/>
    <property type="match status" value="1"/>
</dbReference>
<dbReference type="Pfam" id="PF23598">
    <property type="entry name" value="LRR_14"/>
    <property type="match status" value="1"/>
</dbReference>
<reference evidence="13" key="2">
    <citation type="journal article" date="2018" name="Plant J.">
        <title>The Sorghum bicolor reference genome: improved assembly, gene annotations, a transcriptome atlas, and signatures of genome organization.</title>
        <authorList>
            <person name="McCormick R.F."/>
            <person name="Truong S.K."/>
            <person name="Sreedasyam A."/>
            <person name="Jenkins J."/>
            <person name="Shu S."/>
            <person name="Sims D."/>
            <person name="Kennedy M."/>
            <person name="Amirebrahimi M."/>
            <person name="Weers B.D."/>
            <person name="McKinley B."/>
            <person name="Mattison A."/>
            <person name="Morishige D.T."/>
            <person name="Grimwood J."/>
            <person name="Schmutz J."/>
            <person name="Mullet J.E."/>
        </authorList>
    </citation>
    <scope>NUCLEOTIDE SEQUENCE [LARGE SCALE GENOMIC DNA]</scope>
    <source>
        <strain evidence="13">cv. BTx623</strain>
    </source>
</reference>
<name>C5Y8D0_SORBI</name>
<organism evidence="12 13">
    <name type="scientific">Sorghum bicolor</name>
    <name type="common">Sorghum</name>
    <name type="synonym">Sorghum vulgare</name>
    <dbReference type="NCBI Taxonomy" id="4558"/>
    <lineage>
        <taxon>Eukaryota</taxon>
        <taxon>Viridiplantae</taxon>
        <taxon>Streptophyta</taxon>
        <taxon>Embryophyta</taxon>
        <taxon>Tracheophyta</taxon>
        <taxon>Spermatophyta</taxon>
        <taxon>Magnoliopsida</taxon>
        <taxon>Liliopsida</taxon>
        <taxon>Poales</taxon>
        <taxon>Poaceae</taxon>
        <taxon>PACMAD clade</taxon>
        <taxon>Panicoideae</taxon>
        <taxon>Andropogonodae</taxon>
        <taxon>Andropogoneae</taxon>
        <taxon>Sorghinae</taxon>
        <taxon>Sorghum</taxon>
    </lineage>
</organism>
<feature type="domain" description="Disease resistance N-terminal" evidence="9">
    <location>
        <begin position="12"/>
        <end position="91"/>
    </location>
</feature>
<dbReference type="GO" id="GO:0002758">
    <property type="term" value="P:innate immune response-activating signaling pathway"/>
    <property type="evidence" value="ECO:0007669"/>
    <property type="project" value="UniProtKB-ARBA"/>
</dbReference>
<dbReference type="Gene3D" id="1.10.10.10">
    <property type="entry name" value="Winged helix-like DNA-binding domain superfamily/Winged helix DNA-binding domain"/>
    <property type="match status" value="1"/>
</dbReference>
<dbReference type="InterPro" id="IPR055414">
    <property type="entry name" value="LRR_R13L4/SHOC2-like"/>
</dbReference>
<keyword evidence="13" id="KW-1185">Reference proteome</keyword>
<gene>
    <name evidence="12" type="ORF">SORBI_3005G219900</name>
</gene>
<dbReference type="OrthoDB" id="667746at2759"/>
<dbReference type="Gene3D" id="1.10.8.430">
    <property type="entry name" value="Helical domain of apoptotic protease-activating factors"/>
    <property type="match status" value="1"/>
</dbReference>
<dbReference type="SUPFAM" id="SSF52540">
    <property type="entry name" value="P-loop containing nucleoside triphosphate hydrolases"/>
    <property type="match status" value="1"/>
</dbReference>
<dbReference type="InterPro" id="IPR044974">
    <property type="entry name" value="Disease_R_plants"/>
</dbReference>
<dbReference type="InterPro" id="IPR036388">
    <property type="entry name" value="WH-like_DNA-bd_sf"/>
</dbReference>
<dbReference type="GO" id="GO:0043531">
    <property type="term" value="F:ADP binding"/>
    <property type="evidence" value="ECO:0007669"/>
    <property type="project" value="InterPro"/>
</dbReference>
<evidence type="ECO:0000313" key="13">
    <source>
        <dbReference type="Proteomes" id="UP000000768"/>
    </source>
</evidence>
<dbReference type="eggNOG" id="KOG4658">
    <property type="taxonomic scope" value="Eukaryota"/>
</dbReference>
<evidence type="ECO:0000256" key="3">
    <source>
        <dbReference type="ARBA" id="ARBA00022737"/>
    </source>
</evidence>
<comment type="similarity">
    <text evidence="1">Belongs to the disease resistance NB-LRR family.</text>
</comment>
<evidence type="ECO:0000256" key="5">
    <source>
        <dbReference type="ARBA" id="ARBA00022821"/>
    </source>
</evidence>
<sequence>MELVVGASEATMKSLLGKLGGLLAQEYSLIRGVRGDIQYISDELASMQAFLRDLSSAPEGQDNRMKDWMKQIRDMAYDCEDCIDDFAHRLPNEPVVSDFTCSWIVIGIYELWTWWPRREIASKIVDLKVRAQQIAERRSRYGVNNPDHNTSNRPGVRAATYDIAEHQVAARQLIGMKEPVGVATDMDKLEKWLSKTDPNERAVLSIVGFGGVGKTTIATALYRNVRNEFECRASVTVSQNYDQDAVMRSILNQVMPQDTDQKQQGSEPGTPEDKTLVAQIRKKLNRVVLPLIQIHRQQCNDGSSDVKPIKIETMDHDELVNELKKQLADKRYLLLIDDIWSAKTWESIRICLPEENNRGSRIIVTSRFQAVGATCSPNDKIDLLHTADFLTGDESKRLFVQGVSESKSSKNNEIVQNHVPEEIWKICGGLPLAIVTMAGLVACNPSKHSDDWKKVCKSLFPEPVTSLTLDGVTRILDCCYNDLPADLKTCSLYLSIFPKGWKISRKRLTRRWIAEGFVSEKQGLTEEEVAETYFNQLTRRKIIRPVEHGSNGKVKTFQVHDMVLEYIVSKSNEENFITVVGGHWMMPAPSNKVRRLSMQSSGSKSGNSTKGMNLSQVRSLTIFGSLNQLPFHSFNNAIIQVLDLEGWKGLKEKHLKDICNMLVLKYLGLRRTEIAKIPSKIEKLEYLEALDIRETNVRELPKAVGQLKRISSILGGNKNPRKGLRLSQEKSKDPRKSMLPQEKSKDGMKALRVLSGIEIIGESTAVAGLHQLTGLRKFAIYKLSINKDGDTFKELRSSIEYLGSCGLQTLAINDEGSDFINSLDTMSAPPRYLIALELSGMLERPPQWMSKLHMLNKLTLSLTVLRTDTLELICALPSLFSLTFSLNAVNLDEDTQEILEKNKEQSDGEIFVPGGFPSLKLLRFFAPLVPKLGFSDNAMPSLEMIDMRFCAFEGLLGIDTLENLKEVHLRVNDQADEATKFFVDDLKNNGHGLKVIVDHVVTA</sequence>
<feature type="domain" description="Disease resistance R13L4/SHOC-2-like LRR" evidence="11">
    <location>
        <begin position="616"/>
        <end position="977"/>
    </location>
</feature>
<evidence type="ECO:0000256" key="1">
    <source>
        <dbReference type="ARBA" id="ARBA00008894"/>
    </source>
</evidence>
<dbReference type="InterPro" id="IPR032675">
    <property type="entry name" value="LRR_dom_sf"/>
</dbReference>
<dbReference type="Pfam" id="PF18052">
    <property type="entry name" value="Rx_N"/>
    <property type="match status" value="1"/>
</dbReference>
<dbReference type="Gene3D" id="3.40.50.300">
    <property type="entry name" value="P-loop containing nucleotide triphosphate hydrolases"/>
    <property type="match status" value="1"/>
</dbReference>
<evidence type="ECO:0000259" key="9">
    <source>
        <dbReference type="Pfam" id="PF18052"/>
    </source>
</evidence>
<evidence type="ECO:0000256" key="7">
    <source>
        <dbReference type="SAM" id="MobiDB-lite"/>
    </source>
</evidence>
<feature type="region of interest" description="Disordered" evidence="7">
    <location>
        <begin position="714"/>
        <end position="745"/>
    </location>
</feature>
<dbReference type="GO" id="GO:0009626">
    <property type="term" value="P:plant-type hypersensitive response"/>
    <property type="evidence" value="ECO:0007669"/>
    <property type="project" value="UniProtKB-ARBA"/>
</dbReference>
<evidence type="ECO:0000256" key="6">
    <source>
        <dbReference type="ARBA" id="ARBA00023054"/>
    </source>
</evidence>
<dbReference type="InterPro" id="IPR042197">
    <property type="entry name" value="Apaf_helical"/>
</dbReference>
<dbReference type="PANTHER" id="PTHR23155">
    <property type="entry name" value="DISEASE RESISTANCE PROTEIN RP"/>
    <property type="match status" value="1"/>
</dbReference>
<feature type="domain" description="Disease resistance protein winged helix" evidence="10">
    <location>
        <begin position="496"/>
        <end position="565"/>
    </location>
</feature>
<evidence type="ECO:0000256" key="2">
    <source>
        <dbReference type="ARBA" id="ARBA00022614"/>
    </source>
</evidence>
<dbReference type="InterPro" id="IPR041118">
    <property type="entry name" value="Rx_N"/>
</dbReference>
<evidence type="ECO:0000259" key="10">
    <source>
        <dbReference type="Pfam" id="PF23559"/>
    </source>
</evidence>
<feature type="domain" description="NB-ARC" evidence="8">
    <location>
        <begin position="311"/>
        <end position="407"/>
    </location>
</feature>
<dbReference type="InterPro" id="IPR038005">
    <property type="entry name" value="RX-like_CC"/>
</dbReference>
<dbReference type="PRINTS" id="PR00364">
    <property type="entry name" value="DISEASERSIST"/>
</dbReference>
<accession>C5Y8D0</accession>
<dbReference type="EMBL" id="CM000764">
    <property type="protein sequence ID" value="EES09001.1"/>
    <property type="molecule type" value="Genomic_DNA"/>
</dbReference>
<evidence type="ECO:0000256" key="4">
    <source>
        <dbReference type="ARBA" id="ARBA00022741"/>
    </source>
</evidence>
<dbReference type="Pfam" id="PF00931">
    <property type="entry name" value="NB-ARC"/>
    <property type="match status" value="2"/>
</dbReference>
<dbReference type="Gramene" id="EES09001">
    <property type="protein sequence ID" value="EES09001"/>
    <property type="gene ID" value="SORBI_3005G219900"/>
</dbReference>
<dbReference type="InParanoid" id="C5Y8D0"/>
<evidence type="ECO:0000259" key="8">
    <source>
        <dbReference type="Pfam" id="PF00931"/>
    </source>
</evidence>
<dbReference type="FunFam" id="1.10.10.10:FF:000322">
    <property type="entry name" value="Probable disease resistance protein At1g63360"/>
    <property type="match status" value="1"/>
</dbReference>
<dbReference type="OMA" id="KPQESDH"/>
<keyword evidence="2" id="KW-0433">Leucine-rich repeat</keyword>